<evidence type="ECO:0000256" key="3">
    <source>
        <dbReference type="ARBA" id="ARBA00023163"/>
    </source>
</evidence>
<reference evidence="5 6" key="1">
    <citation type="submission" date="2020-03" db="EMBL/GenBank/DDBJ databases">
        <title>Bradyrhizobium diversity isolated from nodules of Muelleranthus trifoliolatus.</title>
        <authorList>
            <person name="Klepa M."/>
            <person name="Helene L."/>
            <person name="Hungria M."/>
        </authorList>
    </citation>
    <scope>NUCLEOTIDE SEQUENCE [LARGE SCALE GENOMIC DNA]</scope>
    <source>
        <strain evidence="5 6">WSM 1744</strain>
    </source>
</reference>
<dbReference type="Gene3D" id="1.10.10.10">
    <property type="entry name" value="Winged helix-like DNA-binding domain superfamily/Winged helix DNA-binding domain"/>
    <property type="match status" value="1"/>
</dbReference>
<protein>
    <submittedName>
        <fullName evidence="5">Lrp/AsnC family transcriptional regulator</fullName>
    </submittedName>
</protein>
<dbReference type="RefSeq" id="WP_171713873.1">
    <property type="nucleotide sequence ID" value="NZ_JAAVLW010000017.1"/>
</dbReference>
<dbReference type="PROSITE" id="PS50956">
    <property type="entry name" value="HTH_ASNC_2"/>
    <property type="match status" value="1"/>
</dbReference>
<dbReference type="InterPro" id="IPR011991">
    <property type="entry name" value="ArsR-like_HTH"/>
</dbReference>
<dbReference type="Pfam" id="PF13412">
    <property type="entry name" value="HTH_24"/>
    <property type="match status" value="1"/>
</dbReference>
<dbReference type="PRINTS" id="PR00033">
    <property type="entry name" value="HTHASNC"/>
</dbReference>
<sequence length="158" mass="17970">MHYDRTDARILEIVQKDNRQTSERIGDLAGLSATACQRRLKRLRSEGIIEADVSIVSPKAVGRAIQMLVLVTLERERADIIDRFKKAIKSSAEVVNGFYVTGDADFVLYVTARAMDDYEQFTRRFFYENPDIKGFKTMVIMDRVKTGFAIPVEVPSES</sequence>
<feature type="domain" description="HTH asnC-type" evidence="4">
    <location>
        <begin position="3"/>
        <end position="64"/>
    </location>
</feature>
<evidence type="ECO:0000313" key="6">
    <source>
        <dbReference type="Proteomes" id="UP000528734"/>
    </source>
</evidence>
<evidence type="ECO:0000256" key="1">
    <source>
        <dbReference type="ARBA" id="ARBA00023015"/>
    </source>
</evidence>
<dbReference type="Proteomes" id="UP000528734">
    <property type="component" value="Unassembled WGS sequence"/>
</dbReference>
<gene>
    <name evidence="5" type="ORF">HCN50_32135</name>
</gene>
<evidence type="ECO:0000256" key="2">
    <source>
        <dbReference type="ARBA" id="ARBA00023125"/>
    </source>
</evidence>
<name>A0A7Y4HAY7_9BRAD</name>
<dbReference type="Gene3D" id="3.30.70.920">
    <property type="match status" value="1"/>
</dbReference>
<organism evidence="5 6">
    <name type="scientific">Bradyrhizobium archetypum</name>
    <dbReference type="NCBI Taxonomy" id="2721160"/>
    <lineage>
        <taxon>Bacteria</taxon>
        <taxon>Pseudomonadati</taxon>
        <taxon>Pseudomonadota</taxon>
        <taxon>Alphaproteobacteria</taxon>
        <taxon>Hyphomicrobiales</taxon>
        <taxon>Nitrobacteraceae</taxon>
        <taxon>Bradyrhizobium</taxon>
    </lineage>
</organism>
<dbReference type="GO" id="GO:0006355">
    <property type="term" value="P:regulation of DNA-templated transcription"/>
    <property type="evidence" value="ECO:0007669"/>
    <property type="project" value="UniProtKB-ARBA"/>
</dbReference>
<dbReference type="InterPro" id="IPR011008">
    <property type="entry name" value="Dimeric_a/b-barrel"/>
</dbReference>
<dbReference type="Pfam" id="PF01037">
    <property type="entry name" value="AsnC_trans_reg"/>
    <property type="match status" value="1"/>
</dbReference>
<dbReference type="EMBL" id="JAAVLW010000017">
    <property type="protein sequence ID" value="NOJ50825.1"/>
    <property type="molecule type" value="Genomic_DNA"/>
</dbReference>
<evidence type="ECO:0000313" key="5">
    <source>
        <dbReference type="EMBL" id="NOJ50825.1"/>
    </source>
</evidence>
<dbReference type="SMART" id="SM00344">
    <property type="entry name" value="HTH_ASNC"/>
    <property type="match status" value="1"/>
</dbReference>
<dbReference type="InterPro" id="IPR019887">
    <property type="entry name" value="Tscrpt_reg_AsnC/Lrp_C"/>
</dbReference>
<dbReference type="GO" id="GO:0005829">
    <property type="term" value="C:cytosol"/>
    <property type="evidence" value="ECO:0007669"/>
    <property type="project" value="TreeGrafter"/>
</dbReference>
<dbReference type="InterPro" id="IPR036390">
    <property type="entry name" value="WH_DNA-bd_sf"/>
</dbReference>
<dbReference type="InterPro" id="IPR000485">
    <property type="entry name" value="AsnC-type_HTH_dom"/>
</dbReference>
<keyword evidence="3" id="KW-0804">Transcription</keyword>
<proteinExistence type="predicted"/>
<dbReference type="GO" id="GO:0043200">
    <property type="term" value="P:response to amino acid"/>
    <property type="evidence" value="ECO:0007669"/>
    <property type="project" value="TreeGrafter"/>
</dbReference>
<keyword evidence="2" id="KW-0238">DNA-binding</keyword>
<dbReference type="PANTHER" id="PTHR30154:SF34">
    <property type="entry name" value="TRANSCRIPTIONAL REGULATOR AZLB"/>
    <property type="match status" value="1"/>
</dbReference>
<evidence type="ECO:0000259" key="4">
    <source>
        <dbReference type="PROSITE" id="PS50956"/>
    </source>
</evidence>
<dbReference type="SUPFAM" id="SSF46785">
    <property type="entry name" value="Winged helix' DNA-binding domain"/>
    <property type="match status" value="1"/>
</dbReference>
<dbReference type="CDD" id="cd00090">
    <property type="entry name" value="HTH_ARSR"/>
    <property type="match status" value="1"/>
</dbReference>
<dbReference type="AlphaFoldDB" id="A0A7Y4HAY7"/>
<dbReference type="InterPro" id="IPR019888">
    <property type="entry name" value="Tscrpt_reg_AsnC-like"/>
</dbReference>
<dbReference type="PANTHER" id="PTHR30154">
    <property type="entry name" value="LEUCINE-RESPONSIVE REGULATORY PROTEIN"/>
    <property type="match status" value="1"/>
</dbReference>
<comment type="caution">
    <text evidence="5">The sequence shown here is derived from an EMBL/GenBank/DDBJ whole genome shotgun (WGS) entry which is preliminary data.</text>
</comment>
<keyword evidence="1" id="KW-0805">Transcription regulation</keyword>
<keyword evidence="6" id="KW-1185">Reference proteome</keyword>
<dbReference type="InterPro" id="IPR036388">
    <property type="entry name" value="WH-like_DNA-bd_sf"/>
</dbReference>
<accession>A0A7Y4HAY7</accession>
<dbReference type="SUPFAM" id="SSF54909">
    <property type="entry name" value="Dimeric alpha+beta barrel"/>
    <property type="match status" value="1"/>
</dbReference>
<dbReference type="GO" id="GO:0043565">
    <property type="term" value="F:sequence-specific DNA binding"/>
    <property type="evidence" value="ECO:0007669"/>
    <property type="project" value="InterPro"/>
</dbReference>